<evidence type="ECO:0000313" key="2">
    <source>
        <dbReference type="Proteomes" id="UP000000445"/>
    </source>
</evidence>
<accession>B9K722</accession>
<dbReference type="AlphaFoldDB" id="B9K722"/>
<protein>
    <submittedName>
        <fullName evidence="1">Sensor protein</fullName>
    </submittedName>
</protein>
<organism evidence="1 2">
    <name type="scientific">Thermotoga neapolitana (strain ATCC 49049 / DSM 4359 / NBRC 107923 / NS-E)</name>
    <dbReference type="NCBI Taxonomy" id="309803"/>
    <lineage>
        <taxon>Bacteria</taxon>
        <taxon>Thermotogati</taxon>
        <taxon>Thermotogota</taxon>
        <taxon>Thermotogae</taxon>
        <taxon>Thermotogales</taxon>
        <taxon>Thermotogaceae</taxon>
        <taxon>Thermotoga</taxon>
    </lineage>
</organism>
<dbReference type="STRING" id="309803.CTN_0579"/>
<dbReference type="HOGENOM" id="CLU_700070_0_0_0"/>
<dbReference type="EMBL" id="CP000916">
    <property type="protein sequence ID" value="ACM22754.1"/>
    <property type="molecule type" value="Genomic_DNA"/>
</dbReference>
<sequence>MSELRRQVIPSSVTPSEYLLHVLCRQVPGCYNDNPIQYPVAGFCHLWYVLFFHSKFTQSLVQPEHLLEVSEFFDGEFSGFSVVCFVHPEHFSSNDGESFIGVVEYVLEQIRSRDAQSKTVRDLRVKSTETVFKRVVCDDTGQCFCDTCFGACPGKVRSGFHVLSVFVSDRKIRHDPLHGIQSENVRVRICVHVQEGLYGVVERIHRSVSGLIFGKGLHHLRIHQGKNGEGVSVADTHLFFRFGVCDHGEWVGFRSRSMGGRNGNNGDGLFRDLSPSHGNVVPEFSFVWSGDGDRLCTVYGASTTKSHDEIYLFFSHDLCGFIHMIRYRVGNDLVENDAFNACFFEKILYSLEKTRFFRAGPSSDDQRFLSQFLRPLFQFIYCTHSEDYFCWKIT</sequence>
<keyword evidence="2" id="KW-1185">Reference proteome</keyword>
<evidence type="ECO:0000313" key="1">
    <source>
        <dbReference type="EMBL" id="ACM22754.1"/>
    </source>
</evidence>
<proteinExistence type="predicted"/>
<dbReference type="KEGG" id="tna:CTN_0579"/>
<reference evidence="1 2" key="1">
    <citation type="journal article" date="2009" name="Biosci. Biotechnol. Biochem.">
        <title>WeGAS: a web-based microbial genome annotation system.</title>
        <authorList>
            <person name="Lee D."/>
            <person name="Seo H."/>
            <person name="Park C."/>
            <person name="Park K."/>
        </authorList>
    </citation>
    <scope>NUCLEOTIDE SEQUENCE [LARGE SCALE GENOMIC DNA]</scope>
    <source>
        <strain evidence="2">ATCC 49049 / DSM 4359 / NBRC 107923 / NS-E</strain>
    </source>
</reference>
<gene>
    <name evidence="1" type="ordered locus">CTN_0579</name>
</gene>
<name>B9K722_THENN</name>
<dbReference type="Proteomes" id="UP000000445">
    <property type="component" value="Chromosome"/>
</dbReference>